<gene>
    <name evidence="2" type="ORF">Glove_176g54</name>
</gene>
<dbReference type="Gene3D" id="1.10.510.10">
    <property type="entry name" value="Transferase(Phosphotransferase) domain 1"/>
    <property type="match status" value="1"/>
</dbReference>
<dbReference type="InterPro" id="IPR000719">
    <property type="entry name" value="Prot_kinase_dom"/>
</dbReference>
<proteinExistence type="predicted"/>
<dbReference type="OrthoDB" id="6718656at2759"/>
<comment type="caution">
    <text evidence="2">The sequence shown here is derived from an EMBL/GenBank/DDBJ whole genome shotgun (WGS) entry which is preliminary data.</text>
</comment>
<dbReference type="STRING" id="1348612.A0A397IRI9"/>
<evidence type="ECO:0000259" key="1">
    <source>
        <dbReference type="PROSITE" id="PS50011"/>
    </source>
</evidence>
<dbReference type="AlphaFoldDB" id="A0A397IRI9"/>
<keyword evidence="3" id="KW-1185">Reference proteome</keyword>
<dbReference type="Proteomes" id="UP000266861">
    <property type="component" value="Unassembled WGS sequence"/>
</dbReference>
<feature type="domain" description="Protein kinase" evidence="1">
    <location>
        <begin position="1"/>
        <end position="286"/>
    </location>
</feature>
<evidence type="ECO:0000313" key="3">
    <source>
        <dbReference type="Proteomes" id="UP000266861"/>
    </source>
</evidence>
<evidence type="ECO:0000313" key="2">
    <source>
        <dbReference type="EMBL" id="RHZ77567.1"/>
    </source>
</evidence>
<accession>A0A397IRI9</accession>
<reference evidence="2 3" key="1">
    <citation type="submission" date="2018-08" db="EMBL/GenBank/DDBJ databases">
        <title>Genome and evolution of the arbuscular mycorrhizal fungus Diversispora epigaea (formerly Glomus versiforme) and its bacterial endosymbionts.</title>
        <authorList>
            <person name="Sun X."/>
            <person name="Fei Z."/>
            <person name="Harrison M."/>
        </authorList>
    </citation>
    <scope>NUCLEOTIDE SEQUENCE [LARGE SCALE GENOMIC DNA]</scope>
    <source>
        <strain evidence="2 3">IT104</strain>
    </source>
</reference>
<dbReference type="GO" id="GO:0005524">
    <property type="term" value="F:ATP binding"/>
    <property type="evidence" value="ECO:0007669"/>
    <property type="project" value="InterPro"/>
</dbReference>
<organism evidence="2 3">
    <name type="scientific">Diversispora epigaea</name>
    <dbReference type="NCBI Taxonomy" id="1348612"/>
    <lineage>
        <taxon>Eukaryota</taxon>
        <taxon>Fungi</taxon>
        <taxon>Fungi incertae sedis</taxon>
        <taxon>Mucoromycota</taxon>
        <taxon>Glomeromycotina</taxon>
        <taxon>Glomeromycetes</taxon>
        <taxon>Diversisporales</taxon>
        <taxon>Diversisporaceae</taxon>
        <taxon>Diversispora</taxon>
    </lineage>
</organism>
<dbReference type="EMBL" id="PQFF01000166">
    <property type="protein sequence ID" value="RHZ77567.1"/>
    <property type="molecule type" value="Genomic_DNA"/>
</dbReference>
<dbReference type="InterPro" id="IPR001245">
    <property type="entry name" value="Ser-Thr/Tyr_kinase_cat_dom"/>
</dbReference>
<protein>
    <recommendedName>
        <fullName evidence="1">Protein kinase domain-containing protein</fullName>
    </recommendedName>
</protein>
<dbReference type="Pfam" id="PF07714">
    <property type="entry name" value="PK_Tyr_Ser-Thr"/>
    <property type="match status" value="1"/>
</dbReference>
<name>A0A397IRI9_9GLOM</name>
<dbReference type="GO" id="GO:0004672">
    <property type="term" value="F:protein kinase activity"/>
    <property type="evidence" value="ECO:0007669"/>
    <property type="project" value="InterPro"/>
</dbReference>
<sequence length="286" mass="33279">MATKISIELLIMILYSSLLVNRIWWKVTIPILWKLPLCLDHTDKKKMEKKALCIRTYISYKLIQEAQLNANDQLNMLKNVKVDLEQYNYASWIDGQLLIGILKINNGKDIGKNGEVALKKFKAIHIQFCGITQDSEKHSYMMVLEYAKDGNLREYLKINFNNIKWKQKLDNLRKLSLRLMNIHELDIVHQDFHPGNILSYDFEGDIMQISDFGLITGFPPYPDIPHYKNLAMKICNVLRPRIPFHTPKLITRKIMGRDNKDSEIGIQIKKAKEFLADQESANMATT</sequence>
<dbReference type="InterPro" id="IPR011009">
    <property type="entry name" value="Kinase-like_dom_sf"/>
</dbReference>
<dbReference type="PROSITE" id="PS50011">
    <property type="entry name" value="PROTEIN_KINASE_DOM"/>
    <property type="match status" value="1"/>
</dbReference>
<dbReference type="SUPFAM" id="SSF56112">
    <property type="entry name" value="Protein kinase-like (PK-like)"/>
    <property type="match status" value="1"/>
</dbReference>